<dbReference type="Proteomes" id="UP000521872">
    <property type="component" value="Unassembled WGS sequence"/>
</dbReference>
<reference evidence="1 2" key="1">
    <citation type="submission" date="2019-12" db="EMBL/GenBank/DDBJ databases">
        <authorList>
            <person name="Floudas D."/>
            <person name="Bentzer J."/>
            <person name="Ahren D."/>
            <person name="Johansson T."/>
            <person name="Persson P."/>
            <person name="Tunlid A."/>
        </authorList>
    </citation>
    <scope>NUCLEOTIDE SEQUENCE [LARGE SCALE GENOMIC DNA]</scope>
    <source>
        <strain evidence="1 2">CBS 102.39</strain>
    </source>
</reference>
<evidence type="ECO:0000313" key="1">
    <source>
        <dbReference type="EMBL" id="KAF4613235.1"/>
    </source>
</evidence>
<sequence length="226" mass="24409">MGCAQAITNPIYIITNAEQPSFNRRGLTPIGFQRANECLPQLLSTLNIGKIIMCPQNDDSEVCFETLDTAQPIANALKLPIDTTCGADENTDDDCLTKLTKNFAANSSQSILIVWDIHEMGALLEEDLNVNIDNADDARDGLHNDVITTIVKNKITLITSQNCTNIDGVVPGTGIVNLHSGKGKGKAKRALKAARGADGSTVNLKEERAAKRAERKRALKVRKGVL</sequence>
<evidence type="ECO:0000313" key="2">
    <source>
        <dbReference type="Proteomes" id="UP000521872"/>
    </source>
</evidence>
<proteinExistence type="predicted"/>
<accession>A0A8H4QLA2</accession>
<organism evidence="1 2">
    <name type="scientific">Agrocybe pediades</name>
    <dbReference type="NCBI Taxonomy" id="84607"/>
    <lineage>
        <taxon>Eukaryota</taxon>
        <taxon>Fungi</taxon>
        <taxon>Dikarya</taxon>
        <taxon>Basidiomycota</taxon>
        <taxon>Agaricomycotina</taxon>
        <taxon>Agaricomycetes</taxon>
        <taxon>Agaricomycetidae</taxon>
        <taxon>Agaricales</taxon>
        <taxon>Agaricineae</taxon>
        <taxon>Strophariaceae</taxon>
        <taxon>Agrocybe</taxon>
    </lineage>
</organism>
<protein>
    <submittedName>
        <fullName evidence="1">Uncharacterized protein</fullName>
    </submittedName>
</protein>
<name>A0A8H4QLA2_9AGAR</name>
<keyword evidence="2" id="KW-1185">Reference proteome</keyword>
<comment type="caution">
    <text evidence="1">The sequence shown here is derived from an EMBL/GenBank/DDBJ whole genome shotgun (WGS) entry which is preliminary data.</text>
</comment>
<dbReference type="AlphaFoldDB" id="A0A8H4QLA2"/>
<dbReference type="EMBL" id="JAACJL010000046">
    <property type="protein sequence ID" value="KAF4613235.1"/>
    <property type="molecule type" value="Genomic_DNA"/>
</dbReference>
<gene>
    <name evidence="1" type="ORF">D9613_010947</name>
</gene>